<dbReference type="Pfam" id="PF13671">
    <property type="entry name" value="AAA_33"/>
    <property type="match status" value="1"/>
</dbReference>
<reference evidence="1 2" key="1">
    <citation type="journal article" date="2016" name="Nat. Commun.">
        <title>Thousands of microbial genomes shed light on interconnected biogeochemical processes in an aquifer system.</title>
        <authorList>
            <person name="Anantharaman K."/>
            <person name="Brown C.T."/>
            <person name="Hug L.A."/>
            <person name="Sharon I."/>
            <person name="Castelle C.J."/>
            <person name="Probst A.J."/>
            <person name="Thomas B.C."/>
            <person name="Singh A."/>
            <person name="Wilkins M.J."/>
            <person name="Karaoz U."/>
            <person name="Brodie E.L."/>
            <person name="Williams K.H."/>
            <person name="Hubbard S.S."/>
            <person name="Banfield J.F."/>
        </authorList>
    </citation>
    <scope>NUCLEOTIDE SEQUENCE [LARGE SCALE GENOMIC DNA]</scope>
</reference>
<comment type="caution">
    <text evidence="1">The sequence shown here is derived from an EMBL/GenBank/DDBJ whole genome shotgun (WGS) entry which is preliminary data.</text>
</comment>
<name>A0A1G2T362_9BACT</name>
<evidence type="ECO:0008006" key="3">
    <source>
        <dbReference type="Google" id="ProtNLM"/>
    </source>
</evidence>
<dbReference type="AlphaFoldDB" id="A0A1G2T362"/>
<proteinExistence type="predicted"/>
<evidence type="ECO:0000313" key="2">
    <source>
        <dbReference type="Proteomes" id="UP000177746"/>
    </source>
</evidence>
<dbReference type="SUPFAM" id="SSF52540">
    <property type="entry name" value="P-loop containing nucleoside triphosphate hydrolases"/>
    <property type="match status" value="1"/>
</dbReference>
<gene>
    <name evidence="1" type="ORF">A2665_02045</name>
</gene>
<sequence>MVHKHETLTKKGRAVEDSFRTKLGIRKRKTAKPLIVAMIGLVGSGKSSVARELARHIGATVVEGDAIRVELTTSSVVLPRNGRGMNSRKERL</sequence>
<dbReference type="Proteomes" id="UP000177746">
    <property type="component" value="Unassembled WGS sequence"/>
</dbReference>
<dbReference type="InterPro" id="IPR027417">
    <property type="entry name" value="P-loop_NTPase"/>
</dbReference>
<evidence type="ECO:0000313" key="1">
    <source>
        <dbReference type="EMBL" id="OHA91737.1"/>
    </source>
</evidence>
<dbReference type="Gene3D" id="3.40.50.300">
    <property type="entry name" value="P-loop containing nucleotide triphosphate hydrolases"/>
    <property type="match status" value="1"/>
</dbReference>
<organism evidence="1 2">
    <name type="scientific">Candidatus Zambryskibacteria bacterium RIFCSPHIGHO2_01_FULL_46_30</name>
    <dbReference type="NCBI Taxonomy" id="1802739"/>
    <lineage>
        <taxon>Bacteria</taxon>
        <taxon>Candidatus Zambryskiibacteriota</taxon>
    </lineage>
</organism>
<protein>
    <recommendedName>
        <fullName evidence="3">UDP-N-acetylglucosamine kinase</fullName>
    </recommendedName>
</protein>
<dbReference type="EMBL" id="MHVI01000013">
    <property type="protein sequence ID" value="OHA91737.1"/>
    <property type="molecule type" value="Genomic_DNA"/>
</dbReference>
<accession>A0A1G2T362</accession>